<name>A0A1T4N8A1_9FIRM</name>
<keyword evidence="3" id="KW-0645">Protease</keyword>
<feature type="transmembrane region" description="Helical" evidence="8">
    <location>
        <begin position="141"/>
        <end position="157"/>
    </location>
</feature>
<dbReference type="RefSeq" id="WP_090168504.1">
    <property type="nucleotide sequence ID" value="NZ_CACZYW010000004.1"/>
</dbReference>
<dbReference type="SMART" id="SM00793">
    <property type="entry name" value="AgrB"/>
    <property type="match status" value="1"/>
</dbReference>
<feature type="transmembrane region" description="Helical" evidence="8">
    <location>
        <begin position="79"/>
        <end position="99"/>
    </location>
</feature>
<dbReference type="Proteomes" id="UP000189857">
    <property type="component" value="Unassembled WGS sequence"/>
</dbReference>
<keyword evidence="10" id="KW-1185">Reference proteome</keyword>
<dbReference type="GO" id="GO:0016020">
    <property type="term" value="C:membrane"/>
    <property type="evidence" value="ECO:0007669"/>
    <property type="project" value="InterPro"/>
</dbReference>
<dbReference type="EMBL" id="FUXA01000008">
    <property type="protein sequence ID" value="SJZ75058.1"/>
    <property type="molecule type" value="Genomic_DNA"/>
</dbReference>
<dbReference type="InterPro" id="IPR006741">
    <property type="entry name" value="AgrB"/>
</dbReference>
<keyword evidence="5" id="KW-0378">Hydrolase</keyword>
<evidence type="ECO:0000313" key="9">
    <source>
        <dbReference type="EMBL" id="SJZ75058.1"/>
    </source>
</evidence>
<evidence type="ECO:0000256" key="8">
    <source>
        <dbReference type="SAM" id="Phobius"/>
    </source>
</evidence>
<evidence type="ECO:0000256" key="3">
    <source>
        <dbReference type="ARBA" id="ARBA00022670"/>
    </source>
</evidence>
<feature type="transmembrane region" description="Helical" evidence="8">
    <location>
        <begin position="43"/>
        <end position="67"/>
    </location>
</feature>
<dbReference type="GO" id="GO:0009372">
    <property type="term" value="P:quorum sensing"/>
    <property type="evidence" value="ECO:0007669"/>
    <property type="project" value="UniProtKB-KW"/>
</dbReference>
<dbReference type="Pfam" id="PF04647">
    <property type="entry name" value="AgrB"/>
    <property type="match status" value="1"/>
</dbReference>
<dbReference type="AlphaFoldDB" id="A0A1T4N8A1"/>
<keyword evidence="7 8" id="KW-0472">Membrane</keyword>
<evidence type="ECO:0000313" key="10">
    <source>
        <dbReference type="Proteomes" id="UP000189857"/>
    </source>
</evidence>
<evidence type="ECO:0000256" key="2">
    <source>
        <dbReference type="ARBA" id="ARBA00022654"/>
    </source>
</evidence>
<organism evidence="9 10">
    <name type="scientific">Eubacterium ruminantium</name>
    <dbReference type="NCBI Taxonomy" id="42322"/>
    <lineage>
        <taxon>Bacteria</taxon>
        <taxon>Bacillati</taxon>
        <taxon>Bacillota</taxon>
        <taxon>Clostridia</taxon>
        <taxon>Eubacteriales</taxon>
        <taxon>Eubacteriaceae</taxon>
        <taxon>Eubacterium</taxon>
    </lineage>
</organism>
<proteinExistence type="predicted"/>
<keyword evidence="1" id="KW-1003">Cell membrane</keyword>
<feature type="transmembrane region" description="Helical" evidence="8">
    <location>
        <begin position="105"/>
        <end position="125"/>
    </location>
</feature>
<evidence type="ECO:0000256" key="4">
    <source>
        <dbReference type="ARBA" id="ARBA00022692"/>
    </source>
</evidence>
<keyword evidence="6 8" id="KW-1133">Transmembrane helix</keyword>
<dbReference type="GO" id="GO:0008233">
    <property type="term" value="F:peptidase activity"/>
    <property type="evidence" value="ECO:0007669"/>
    <property type="project" value="UniProtKB-KW"/>
</dbReference>
<evidence type="ECO:0000256" key="5">
    <source>
        <dbReference type="ARBA" id="ARBA00022801"/>
    </source>
</evidence>
<protein>
    <submittedName>
        <fullName evidence="9">Accessory gene regulator protein AgrB</fullName>
    </submittedName>
</protein>
<sequence length="184" mass="20246">MDLQHKMAVGIAGVLTGKSDDEKEKALVTYGIEIILNESVKGILILILGICFGKFPLAVLGMVYLLVARNLAGGRHAKSNIMCILISIVSAFFCPLFAIKINIPFVIQIILCLFMSILIPVIVPFDPDGKIGSKVKNKRRIYSLLSFWIALIFVYFIAGRSYINAILVIEMISLGAAVNFNHCK</sequence>
<evidence type="ECO:0000256" key="6">
    <source>
        <dbReference type="ARBA" id="ARBA00022989"/>
    </source>
</evidence>
<keyword evidence="4 8" id="KW-0812">Transmembrane</keyword>
<accession>A0A1T4N8A1</accession>
<gene>
    <name evidence="9" type="ORF">SAMN02745110_01508</name>
</gene>
<evidence type="ECO:0000256" key="1">
    <source>
        <dbReference type="ARBA" id="ARBA00022475"/>
    </source>
</evidence>
<keyword evidence="2" id="KW-0673">Quorum sensing</keyword>
<feature type="transmembrane region" description="Helical" evidence="8">
    <location>
        <begin position="163"/>
        <end position="180"/>
    </location>
</feature>
<evidence type="ECO:0000256" key="7">
    <source>
        <dbReference type="ARBA" id="ARBA00023136"/>
    </source>
</evidence>
<reference evidence="9 10" key="1">
    <citation type="submission" date="2017-02" db="EMBL/GenBank/DDBJ databases">
        <authorList>
            <person name="Peterson S.W."/>
        </authorList>
    </citation>
    <scope>NUCLEOTIDE SEQUENCE [LARGE SCALE GENOMIC DNA]</scope>
    <source>
        <strain evidence="9 10">ATCC 17233</strain>
    </source>
</reference>
<dbReference type="OrthoDB" id="9815055at2"/>
<dbReference type="GO" id="GO:0006508">
    <property type="term" value="P:proteolysis"/>
    <property type="evidence" value="ECO:0007669"/>
    <property type="project" value="UniProtKB-KW"/>
</dbReference>